<comment type="caution">
    <text evidence="1">The sequence shown here is derived from an EMBL/GenBank/DDBJ whole genome shotgun (WGS) entry which is preliminary data.</text>
</comment>
<reference evidence="1 2" key="1">
    <citation type="submission" date="2024-02" db="EMBL/GenBank/DDBJ databases">
        <title>Deinococcus carri NBRC 110142.</title>
        <authorList>
            <person name="Ichikawa N."/>
            <person name="Katano-Makiyama Y."/>
            <person name="Hidaka K."/>
        </authorList>
    </citation>
    <scope>NUCLEOTIDE SEQUENCE [LARGE SCALE GENOMIC DNA]</scope>
    <source>
        <strain evidence="1 2">NBRC 110142</strain>
    </source>
</reference>
<dbReference type="Proteomes" id="UP001401887">
    <property type="component" value="Unassembled WGS sequence"/>
</dbReference>
<dbReference type="EMBL" id="BAABRP010000014">
    <property type="protein sequence ID" value="GAA5514144.1"/>
    <property type="molecule type" value="Genomic_DNA"/>
</dbReference>
<evidence type="ECO:0000313" key="1">
    <source>
        <dbReference type="EMBL" id="GAA5514144.1"/>
    </source>
</evidence>
<evidence type="ECO:0000313" key="2">
    <source>
        <dbReference type="Proteomes" id="UP001401887"/>
    </source>
</evidence>
<gene>
    <name evidence="1" type="ORF">Dcar01_02897</name>
</gene>
<name>A0ABP9WA03_9DEIO</name>
<protein>
    <submittedName>
        <fullName evidence="1">Uncharacterized protein</fullName>
    </submittedName>
</protein>
<accession>A0ABP9WA03</accession>
<organism evidence="1 2">
    <name type="scientific">Deinococcus carri</name>
    <dbReference type="NCBI Taxonomy" id="1211323"/>
    <lineage>
        <taxon>Bacteria</taxon>
        <taxon>Thermotogati</taxon>
        <taxon>Deinococcota</taxon>
        <taxon>Deinococci</taxon>
        <taxon>Deinococcales</taxon>
        <taxon>Deinococcaceae</taxon>
        <taxon>Deinococcus</taxon>
    </lineage>
</organism>
<sequence length="76" mass="8370">MLTVNLHLCNGDVVALRMTRSQQDRLSRTLNQAHLPATPFEVKGEGGHFLIPWRSIAYISTQPQAEVASVPTQTAV</sequence>
<proteinExistence type="predicted"/>
<keyword evidence="2" id="KW-1185">Reference proteome</keyword>
<dbReference type="RefSeq" id="WP_345466495.1">
    <property type="nucleotide sequence ID" value="NZ_BAABRP010000014.1"/>
</dbReference>